<keyword evidence="3" id="KW-1185">Reference proteome</keyword>
<reference evidence="2 3" key="1">
    <citation type="submission" date="2023-07" db="EMBL/GenBank/DDBJ databases">
        <title>Genomic Encyclopedia of Type Strains, Phase IV (KMG-IV): sequencing the most valuable type-strain genomes for metagenomic binning, comparative biology and taxonomic classification.</title>
        <authorList>
            <person name="Goeker M."/>
        </authorList>
    </citation>
    <scope>NUCLEOTIDE SEQUENCE [LARGE SCALE GENOMIC DNA]</scope>
    <source>
        <strain evidence="2 3">DSM 11549</strain>
    </source>
</reference>
<proteinExistence type="predicted"/>
<sequence length="50" mass="5356">MAKGQVRASKEAKKPKNKEKGAKHTPKYMETSELGSLGSSGSPLKLGQKK</sequence>
<organism evidence="2 3">
    <name type="scientific">Rhodopseudomonas julia</name>
    <dbReference type="NCBI Taxonomy" id="200617"/>
    <lineage>
        <taxon>Bacteria</taxon>
        <taxon>Pseudomonadati</taxon>
        <taxon>Pseudomonadota</taxon>
        <taxon>Alphaproteobacteria</taxon>
        <taxon>Hyphomicrobiales</taxon>
        <taxon>Nitrobacteraceae</taxon>
        <taxon>Rhodopseudomonas</taxon>
    </lineage>
</organism>
<dbReference type="Proteomes" id="UP001230253">
    <property type="component" value="Unassembled WGS sequence"/>
</dbReference>
<feature type="compositionally biased region" description="Low complexity" evidence="1">
    <location>
        <begin position="34"/>
        <end position="50"/>
    </location>
</feature>
<evidence type="ECO:0000313" key="2">
    <source>
        <dbReference type="EMBL" id="MDQ0325112.1"/>
    </source>
</evidence>
<gene>
    <name evidence="2" type="ORF">J2R99_000961</name>
</gene>
<evidence type="ECO:0000313" key="3">
    <source>
        <dbReference type="Proteomes" id="UP001230253"/>
    </source>
</evidence>
<feature type="compositionally biased region" description="Basic and acidic residues" evidence="1">
    <location>
        <begin position="8"/>
        <end position="22"/>
    </location>
</feature>
<protein>
    <submittedName>
        <fullName evidence="2">Uncharacterized protein</fullName>
    </submittedName>
</protein>
<feature type="region of interest" description="Disordered" evidence="1">
    <location>
        <begin position="1"/>
        <end position="50"/>
    </location>
</feature>
<accession>A0ABU0C4G2</accession>
<comment type="caution">
    <text evidence="2">The sequence shown here is derived from an EMBL/GenBank/DDBJ whole genome shotgun (WGS) entry which is preliminary data.</text>
</comment>
<dbReference type="EMBL" id="JAUSUK010000001">
    <property type="protein sequence ID" value="MDQ0325112.1"/>
    <property type="molecule type" value="Genomic_DNA"/>
</dbReference>
<evidence type="ECO:0000256" key="1">
    <source>
        <dbReference type="SAM" id="MobiDB-lite"/>
    </source>
</evidence>
<name>A0ABU0C4G2_9BRAD</name>